<feature type="region of interest" description="Disordered" evidence="1">
    <location>
        <begin position="284"/>
        <end position="310"/>
    </location>
</feature>
<name>A0A0S4MPL2_9BACT</name>
<dbReference type="RefSeq" id="WP_181180192.1">
    <property type="nucleotide sequence ID" value="NZ_FAOO01000001.1"/>
</dbReference>
<proteinExistence type="predicted"/>
<dbReference type="Pfam" id="PF00656">
    <property type="entry name" value="Peptidase_C14"/>
    <property type="match status" value="1"/>
</dbReference>
<dbReference type="Gene3D" id="3.40.50.1460">
    <property type="match status" value="1"/>
</dbReference>
<evidence type="ECO:0000256" key="1">
    <source>
        <dbReference type="SAM" id="MobiDB-lite"/>
    </source>
</evidence>
<dbReference type="AlphaFoldDB" id="A0A0S4MPL2"/>
<dbReference type="PANTHER" id="PTHR48104:SF30">
    <property type="entry name" value="METACASPASE-1"/>
    <property type="match status" value="1"/>
</dbReference>
<dbReference type="Proteomes" id="UP000320623">
    <property type="component" value="Unassembled WGS sequence"/>
</dbReference>
<feature type="non-terminal residue" evidence="3">
    <location>
        <position position="385"/>
    </location>
</feature>
<dbReference type="InterPro" id="IPR029030">
    <property type="entry name" value="Caspase-like_dom_sf"/>
</dbReference>
<dbReference type="GO" id="GO:0005737">
    <property type="term" value="C:cytoplasm"/>
    <property type="evidence" value="ECO:0007669"/>
    <property type="project" value="TreeGrafter"/>
</dbReference>
<dbReference type="EMBL" id="FAOO01000001">
    <property type="protein sequence ID" value="CUU00970.1"/>
    <property type="molecule type" value="Genomic_DNA"/>
</dbReference>
<evidence type="ECO:0000259" key="2">
    <source>
        <dbReference type="Pfam" id="PF00656"/>
    </source>
</evidence>
<gene>
    <name evidence="3" type="ORF">JGI1_00132</name>
</gene>
<keyword evidence="4" id="KW-1185">Reference proteome</keyword>
<dbReference type="GO" id="GO:0006508">
    <property type="term" value="P:proteolysis"/>
    <property type="evidence" value="ECO:0007669"/>
    <property type="project" value="InterPro"/>
</dbReference>
<dbReference type="SUPFAM" id="SSF52129">
    <property type="entry name" value="Caspase-like"/>
    <property type="match status" value="1"/>
</dbReference>
<sequence>MKRLIFLSVILLIFVGQLTSQDFGYRKSWALIIGINEYQSLPRLTGAVKSAKMVREKLVREFGFDPENVIELYDDQATRENILKAFDRLMDPRRISKDDRVFIFFAGHGVTRTIGGKEKGYIMPVDGVMEKFASTAISTDQLHEFQEAIPAKHLFYVMDACYSGTIFTRGIGLRSELFTSKAEAISKFTSRKTRVAITAGSKDEQVVDLSDQGISVFTFYFLRGLDGDADVDRDEIITSSELADYVAKNVRFRAPQNPQYGRLPGDEDGEFIFMRVIGQVQEPKPTPPTPIVVEEPKQRPKPVQRKPAEETKKVDLMIQQPKNAWIYAFVGGGANIHDIKEEDVNFTKKEGVGGFVGLGFEYIAGKNFSVGINVGIDDKAGNFKI</sequence>
<dbReference type="PANTHER" id="PTHR48104">
    <property type="entry name" value="METACASPASE-4"/>
    <property type="match status" value="1"/>
</dbReference>
<evidence type="ECO:0000313" key="4">
    <source>
        <dbReference type="Proteomes" id="UP000320623"/>
    </source>
</evidence>
<accession>A0A0S4MPL2</accession>
<evidence type="ECO:0000313" key="3">
    <source>
        <dbReference type="EMBL" id="CUU00970.1"/>
    </source>
</evidence>
<dbReference type="GO" id="GO:0004197">
    <property type="term" value="F:cysteine-type endopeptidase activity"/>
    <property type="evidence" value="ECO:0007669"/>
    <property type="project" value="InterPro"/>
</dbReference>
<protein>
    <submittedName>
        <fullName evidence="3">Caspase domain-containing protein</fullName>
    </submittedName>
</protein>
<organism evidence="3 4">
    <name type="scientific">Candidatus Thermokryptus mobilis</name>
    <dbReference type="NCBI Taxonomy" id="1643428"/>
    <lineage>
        <taxon>Bacteria</taxon>
        <taxon>Pseudomonadati</taxon>
        <taxon>Candidatus Kryptoniota</taxon>
        <taxon>Candidatus Thermokryptus</taxon>
    </lineage>
</organism>
<feature type="domain" description="Peptidase C14 caspase" evidence="2">
    <location>
        <begin position="28"/>
        <end position="259"/>
    </location>
</feature>
<reference evidence="4" key="1">
    <citation type="submission" date="2015-11" db="EMBL/GenBank/DDBJ databases">
        <authorList>
            <person name="Varghese N."/>
        </authorList>
    </citation>
    <scope>NUCLEOTIDE SEQUENCE [LARGE SCALE GENOMIC DNA]</scope>
</reference>
<dbReference type="InterPro" id="IPR011600">
    <property type="entry name" value="Pept_C14_caspase"/>
</dbReference>
<dbReference type="InterPro" id="IPR050452">
    <property type="entry name" value="Metacaspase"/>
</dbReference>